<dbReference type="PANTHER" id="PTHR38096:SF1">
    <property type="entry name" value="ENTEROBACTIN SYNTHASE COMPONENT D"/>
    <property type="match status" value="1"/>
</dbReference>
<proteinExistence type="predicted"/>
<keyword evidence="1 4" id="KW-0808">Transferase</keyword>
<dbReference type="EMBL" id="BAABKQ010000001">
    <property type="protein sequence ID" value="GAA4816078.1"/>
    <property type="molecule type" value="Genomic_DNA"/>
</dbReference>
<comment type="caution">
    <text evidence="4">The sequence shown here is derived from an EMBL/GenBank/DDBJ whole genome shotgun (WGS) entry which is preliminary data.</text>
</comment>
<evidence type="ECO:0000313" key="4">
    <source>
        <dbReference type="EMBL" id="GAA4816078.1"/>
    </source>
</evidence>
<feature type="domain" description="4'-phosphopantetheinyl transferase N-terminal" evidence="3">
    <location>
        <begin position="27"/>
        <end position="93"/>
    </location>
</feature>
<dbReference type="RefSeq" id="WP_200176004.1">
    <property type="nucleotide sequence ID" value="NZ_BAABKQ010000001.1"/>
</dbReference>
<gene>
    <name evidence="4" type="ORF">GCM10023353_22640</name>
</gene>
<evidence type="ECO:0000313" key="5">
    <source>
        <dbReference type="Proteomes" id="UP001500839"/>
    </source>
</evidence>
<protein>
    <submittedName>
        <fullName evidence="4">4'-phosphopantetheinyl transferase superfamily protein</fullName>
    </submittedName>
</protein>
<evidence type="ECO:0000256" key="1">
    <source>
        <dbReference type="ARBA" id="ARBA00022679"/>
    </source>
</evidence>
<feature type="domain" description="4'-phosphopantetheinyl transferase" evidence="2">
    <location>
        <begin position="101"/>
        <end position="176"/>
    </location>
</feature>
<dbReference type="InterPro" id="IPR008278">
    <property type="entry name" value="4-PPantetheinyl_Trfase_dom"/>
</dbReference>
<dbReference type="GO" id="GO:0016740">
    <property type="term" value="F:transferase activity"/>
    <property type="evidence" value="ECO:0007669"/>
    <property type="project" value="UniProtKB-KW"/>
</dbReference>
<dbReference type="PRINTS" id="PR01399">
    <property type="entry name" value="ENTSNTHTASED"/>
</dbReference>
<dbReference type="PANTHER" id="PTHR38096">
    <property type="entry name" value="ENTEROBACTIN SYNTHASE COMPONENT D"/>
    <property type="match status" value="1"/>
</dbReference>
<name>A0ABP9CTZ8_9ACTN</name>
<dbReference type="SUPFAM" id="SSF56214">
    <property type="entry name" value="4'-phosphopantetheinyl transferase"/>
    <property type="match status" value="1"/>
</dbReference>
<dbReference type="InterPro" id="IPR041354">
    <property type="entry name" value="4PPT_N"/>
</dbReference>
<accession>A0ABP9CTZ8</accession>
<keyword evidence="5" id="KW-1185">Reference proteome</keyword>
<dbReference type="InterPro" id="IPR003542">
    <property type="entry name" value="Enbac_synth_compD-like"/>
</dbReference>
<dbReference type="InterPro" id="IPR037143">
    <property type="entry name" value="4-PPantetheinyl_Trfase_dom_sf"/>
</dbReference>
<reference evidence="5" key="1">
    <citation type="journal article" date="2019" name="Int. J. Syst. Evol. Microbiol.">
        <title>The Global Catalogue of Microorganisms (GCM) 10K type strain sequencing project: providing services to taxonomists for standard genome sequencing and annotation.</title>
        <authorList>
            <consortium name="The Broad Institute Genomics Platform"/>
            <consortium name="The Broad Institute Genome Sequencing Center for Infectious Disease"/>
            <person name="Wu L."/>
            <person name="Ma J."/>
        </authorList>
    </citation>
    <scope>NUCLEOTIDE SEQUENCE [LARGE SCALE GENOMIC DNA]</scope>
    <source>
        <strain evidence="5">JCM 18542</strain>
    </source>
</reference>
<dbReference type="Proteomes" id="UP001500839">
    <property type="component" value="Unassembled WGS sequence"/>
</dbReference>
<evidence type="ECO:0000259" key="3">
    <source>
        <dbReference type="Pfam" id="PF17837"/>
    </source>
</evidence>
<dbReference type="Pfam" id="PF17837">
    <property type="entry name" value="4PPT_N"/>
    <property type="match status" value="1"/>
</dbReference>
<sequence>MIDAILPGGVEAAELFADPPDVTLFPEEEQQISRAVARRRAEYASVRHCARTAMGRLGVEPVALPKEDKGAPRWPRGIVGSMTHTSGYRAAALGFALQVRSVGIDAEQNGPLPDGVLASVSLPAERDRIERDSGTVPQVRLDRLLFSAKEATYKAWYPLTRRWLGFEDADITVAADAQAVEGGAVTGTFRSRILVPGHTVDGGRLDTLDGRWIAADGLVVTAVVVV</sequence>
<organism evidence="4 5">
    <name type="scientific">Tomitella cavernea</name>
    <dbReference type="NCBI Taxonomy" id="1387982"/>
    <lineage>
        <taxon>Bacteria</taxon>
        <taxon>Bacillati</taxon>
        <taxon>Actinomycetota</taxon>
        <taxon>Actinomycetes</taxon>
        <taxon>Mycobacteriales</taxon>
        <taxon>Tomitella</taxon>
    </lineage>
</organism>
<evidence type="ECO:0000259" key="2">
    <source>
        <dbReference type="Pfam" id="PF01648"/>
    </source>
</evidence>
<dbReference type="Pfam" id="PF01648">
    <property type="entry name" value="ACPS"/>
    <property type="match status" value="1"/>
</dbReference>